<dbReference type="GO" id="GO:1990077">
    <property type="term" value="C:primosome complex"/>
    <property type="evidence" value="ECO:0007669"/>
    <property type="project" value="UniProtKB-KW"/>
</dbReference>
<dbReference type="InterPro" id="IPR050219">
    <property type="entry name" value="DnaG_primase"/>
</dbReference>
<dbReference type="GO" id="GO:0003899">
    <property type="term" value="F:DNA-directed RNA polymerase activity"/>
    <property type="evidence" value="ECO:0007669"/>
    <property type="project" value="UniProtKB-UniRule"/>
</dbReference>
<dbReference type="SUPFAM" id="SSF57783">
    <property type="entry name" value="Zinc beta-ribbon"/>
    <property type="match status" value="1"/>
</dbReference>
<dbReference type="InterPro" id="IPR006295">
    <property type="entry name" value="DNA_primase_DnaG"/>
</dbReference>
<keyword evidence="11 12" id="KW-0804">Transcription</keyword>
<comment type="function">
    <text evidence="12 13">RNA polymerase that catalyzes the synthesis of short RNA molecules used as primers for DNA polymerase during DNA replication.</text>
</comment>
<name>F6DMY7_DESRL</name>
<evidence type="ECO:0000256" key="4">
    <source>
        <dbReference type="ARBA" id="ARBA00022695"/>
    </source>
</evidence>
<reference evidence="16 17" key="2">
    <citation type="journal article" date="2012" name="Stand. Genomic Sci.">
        <title>Complete genome sequence of the sulfate-reducing firmicute Desulfotomaculum ruminis type strain (DL(T)).</title>
        <authorList>
            <person name="Spring S."/>
            <person name="Visser M."/>
            <person name="Lu M."/>
            <person name="Copeland A."/>
            <person name="Lapidus A."/>
            <person name="Lucas S."/>
            <person name="Cheng J.F."/>
            <person name="Han C."/>
            <person name="Tapia R."/>
            <person name="Goodwin L.A."/>
            <person name="Pitluck S."/>
            <person name="Ivanova N."/>
            <person name="Land M."/>
            <person name="Hauser L."/>
            <person name="Larimer F."/>
            <person name="Rohde M."/>
            <person name="Goker M."/>
            <person name="Detter J.C."/>
            <person name="Kyrpides N.C."/>
            <person name="Woyke T."/>
            <person name="Schaap P.J."/>
            <person name="Plugge C.M."/>
            <person name="Muyzer G."/>
            <person name="Kuever J."/>
            <person name="Pereira I.A."/>
            <person name="Parshina S.N."/>
            <person name="Bernier-Latmani R."/>
            <person name="Stams A.J."/>
            <person name="Klenk H.P."/>
        </authorList>
    </citation>
    <scope>NUCLEOTIDE SEQUENCE [LARGE SCALE GENOMIC DNA]</scope>
    <source>
        <strain evidence="17">ATCC 23193 / DSM 2154 / NCIB 8452 / DL</strain>
    </source>
</reference>
<dbReference type="InterPro" id="IPR016136">
    <property type="entry name" value="DNA_helicase_N/primase_C"/>
</dbReference>
<keyword evidence="2 12" id="KW-0639">Primosome</keyword>
<keyword evidence="3 12" id="KW-0808">Transferase</keyword>
<evidence type="ECO:0000256" key="13">
    <source>
        <dbReference type="PIRNR" id="PIRNR002811"/>
    </source>
</evidence>
<evidence type="ECO:0000259" key="15">
    <source>
        <dbReference type="PROSITE" id="PS50880"/>
    </source>
</evidence>
<comment type="subunit">
    <text evidence="12">Monomer. Interacts with DnaB.</text>
</comment>
<keyword evidence="9" id="KW-0460">Magnesium</keyword>
<evidence type="ECO:0000256" key="14">
    <source>
        <dbReference type="PIRSR" id="PIRSR002811-1"/>
    </source>
</evidence>
<dbReference type="FunFam" id="3.90.580.10:FF:000001">
    <property type="entry name" value="DNA primase"/>
    <property type="match status" value="1"/>
</dbReference>
<dbReference type="Gene3D" id="1.10.860.10">
    <property type="entry name" value="DNAb Helicase, Chain A"/>
    <property type="match status" value="1"/>
</dbReference>
<keyword evidence="17" id="KW-1185">Reference proteome</keyword>
<dbReference type="InterPro" id="IPR002694">
    <property type="entry name" value="Znf_CHC2"/>
</dbReference>
<dbReference type="RefSeq" id="WP_013841216.1">
    <property type="nucleotide sequence ID" value="NC_015589.1"/>
</dbReference>
<dbReference type="InterPro" id="IPR036977">
    <property type="entry name" value="DNA_primase_Znf_CHC2"/>
</dbReference>
<comment type="domain">
    <text evidence="12">Contains an N-terminal zinc-binding domain, a central core domain that contains the primase activity, and a C-terminal DnaB-binding domain.</text>
</comment>
<evidence type="ECO:0000256" key="7">
    <source>
        <dbReference type="ARBA" id="ARBA00022771"/>
    </source>
</evidence>
<dbReference type="GO" id="GO:0006269">
    <property type="term" value="P:DNA replication, synthesis of primer"/>
    <property type="evidence" value="ECO:0007669"/>
    <property type="project" value="UniProtKB-UniRule"/>
</dbReference>
<comment type="similarity">
    <text evidence="12 13">Belongs to the DnaG primase family.</text>
</comment>
<keyword evidence="10 12" id="KW-0238">DNA-binding</keyword>
<dbReference type="Pfam" id="PF01807">
    <property type="entry name" value="Zn_ribbon_DnaG"/>
    <property type="match status" value="1"/>
</dbReference>
<dbReference type="SMART" id="SM00493">
    <property type="entry name" value="TOPRIM"/>
    <property type="match status" value="1"/>
</dbReference>
<dbReference type="EC" id="2.7.7.101" evidence="12"/>
<dbReference type="Pfam" id="PF08275">
    <property type="entry name" value="DNAG_N"/>
    <property type="match status" value="1"/>
</dbReference>
<dbReference type="InterPro" id="IPR037068">
    <property type="entry name" value="DNA_primase_core_N_sf"/>
</dbReference>
<dbReference type="STRING" id="696281.Desru_1170"/>
<protein>
    <recommendedName>
        <fullName evidence="12 13">DNA primase</fullName>
        <ecNumber evidence="12">2.7.7.101</ecNumber>
    </recommendedName>
</protein>
<evidence type="ECO:0000256" key="1">
    <source>
        <dbReference type="ARBA" id="ARBA00022478"/>
    </source>
</evidence>
<dbReference type="GO" id="GO:0003677">
    <property type="term" value="F:DNA binding"/>
    <property type="evidence" value="ECO:0007669"/>
    <property type="project" value="UniProtKB-KW"/>
</dbReference>
<evidence type="ECO:0000256" key="5">
    <source>
        <dbReference type="ARBA" id="ARBA00022705"/>
    </source>
</evidence>
<dbReference type="GO" id="GO:0008270">
    <property type="term" value="F:zinc ion binding"/>
    <property type="evidence" value="ECO:0007669"/>
    <property type="project" value="UniProtKB-UniRule"/>
</dbReference>
<dbReference type="OrthoDB" id="9803773at2"/>
<accession>F6DMY7</accession>
<dbReference type="FunFam" id="3.90.980.10:FF:000001">
    <property type="entry name" value="DNA primase"/>
    <property type="match status" value="1"/>
</dbReference>
<keyword evidence="6 12" id="KW-0479">Metal-binding</keyword>
<reference evidence="17" key="1">
    <citation type="submission" date="2011-05" db="EMBL/GenBank/DDBJ databases">
        <title>Complete sequence of Desulfotomaculum ruminis DSM 2154.</title>
        <authorList>
            <person name="Lucas S."/>
            <person name="Copeland A."/>
            <person name="Lapidus A."/>
            <person name="Cheng J.-F."/>
            <person name="Goodwin L."/>
            <person name="Pitluck S."/>
            <person name="Lu M."/>
            <person name="Detter J.C."/>
            <person name="Han C."/>
            <person name="Tapia R."/>
            <person name="Land M."/>
            <person name="Hauser L."/>
            <person name="Kyrpides N."/>
            <person name="Ivanova N."/>
            <person name="Mikhailova N."/>
            <person name="Pagani I."/>
            <person name="Stams A.J.M."/>
            <person name="Plugge C.M."/>
            <person name="Muyzer G."/>
            <person name="Kuever J."/>
            <person name="Parshina S.N."/>
            <person name="Ivanova A.E."/>
            <person name="Nazina T.N."/>
            <person name="Brambilla E."/>
            <person name="Spring S."/>
            <person name="Klenk H.-P."/>
            <person name="Woyke T."/>
        </authorList>
    </citation>
    <scope>NUCLEOTIDE SEQUENCE [LARGE SCALE GENOMIC DNA]</scope>
    <source>
        <strain evidence="17">ATCC 23193 / DSM 2154 / NCIB 8452 / DL</strain>
    </source>
</reference>
<dbReference type="PANTHER" id="PTHR30313">
    <property type="entry name" value="DNA PRIMASE"/>
    <property type="match status" value="1"/>
</dbReference>
<keyword evidence="8 12" id="KW-0862">Zinc</keyword>
<feature type="zinc finger region" description="CHC2-type" evidence="12 14">
    <location>
        <begin position="40"/>
        <end position="64"/>
    </location>
</feature>
<dbReference type="Gene3D" id="3.90.580.10">
    <property type="entry name" value="Zinc finger, CHC2-type domain"/>
    <property type="match status" value="1"/>
</dbReference>
<feature type="domain" description="Toprim" evidence="15">
    <location>
        <begin position="258"/>
        <end position="339"/>
    </location>
</feature>
<dbReference type="Proteomes" id="UP000009234">
    <property type="component" value="Chromosome"/>
</dbReference>
<dbReference type="AlphaFoldDB" id="F6DMY7"/>
<dbReference type="PROSITE" id="PS50880">
    <property type="entry name" value="TOPRIM"/>
    <property type="match status" value="1"/>
</dbReference>
<dbReference type="eggNOG" id="COG0358">
    <property type="taxonomic scope" value="Bacteria"/>
</dbReference>
<gene>
    <name evidence="12" type="primary">dnaG</name>
    <name evidence="16" type="ordered locus">Desru_1170</name>
</gene>
<evidence type="ECO:0000256" key="8">
    <source>
        <dbReference type="ARBA" id="ARBA00022833"/>
    </source>
</evidence>
<dbReference type="InterPro" id="IPR034151">
    <property type="entry name" value="TOPRIM_DnaG_bac"/>
</dbReference>
<evidence type="ECO:0000256" key="2">
    <source>
        <dbReference type="ARBA" id="ARBA00022515"/>
    </source>
</evidence>
<dbReference type="NCBIfam" id="TIGR01391">
    <property type="entry name" value="dnaG"/>
    <property type="match status" value="1"/>
</dbReference>
<dbReference type="PIRSF" id="PIRSF002811">
    <property type="entry name" value="DnaG"/>
    <property type="match status" value="1"/>
</dbReference>
<dbReference type="SUPFAM" id="SSF56731">
    <property type="entry name" value="DNA primase core"/>
    <property type="match status" value="1"/>
</dbReference>
<sequence>MSSLISEDIIEDIKQKSDIVEVISQYLSSERRGKNFVARCPFHQEKTPSFNINPEKQIFHCFGCGVGGNVFKFIMMVEGLSFPEAVRFLGAKAGVMIPEERSPRDLARQNKKNRALEIYGLVRDVFRFWLSKEVGLSAVQYLEKRNLSQEVRETFQLGYSLPGWDHLVRFLNSKDISSEELAKLGLIQAKETGRYFDRFRDRIMFPIWDTQGRVVGFGGRTLGDDTPKYLNSPEGEYFNKGQLLYGLHIARRGIREQGFAVLMEGYLDVVSTYQHGVTNAVASLGTAFTREQGKLLMNYTHQAVVAYDADEAGIKAAIRASEILQELGCQVRIASIPEYKDPDEFIQRHGLAGWSKIIDAALPLVHFKLTQAVKKVGLKNSTAKRSILQEVLPNLAAVASPLELEEAVRYTATVLQLNWETVLAEIKAYKANNRKKYQNRHNTAENSHNIASNSHHRMQQTPQDARTAAEAGLLRLALEDKTWLDRMVAELGKDFFQNPVYQEIFNRILNQNLGQDLLNRMDQLEESQQRVLSKLLVQEIPRDDLVQIFSDFVLTIKKSSQKARLEDLLVQLATAERLGDTEKVLFLRRQVNLTIMKSEGPERGVAT</sequence>
<organism evidence="16 17">
    <name type="scientific">Desulforamulus ruminis (strain ATCC 23193 / DSM 2154 / NCIMB 8452 / DL)</name>
    <name type="common">Desulfotomaculum ruminis</name>
    <dbReference type="NCBI Taxonomy" id="696281"/>
    <lineage>
        <taxon>Bacteria</taxon>
        <taxon>Bacillati</taxon>
        <taxon>Bacillota</taxon>
        <taxon>Clostridia</taxon>
        <taxon>Eubacteriales</taxon>
        <taxon>Peptococcaceae</taxon>
        <taxon>Desulforamulus</taxon>
    </lineage>
</organism>
<evidence type="ECO:0000313" key="17">
    <source>
        <dbReference type="Proteomes" id="UP000009234"/>
    </source>
</evidence>
<dbReference type="Gene3D" id="3.90.980.10">
    <property type="entry name" value="DNA primase, catalytic core, N-terminal domain"/>
    <property type="match status" value="1"/>
</dbReference>
<proteinExistence type="inferred from homology"/>
<evidence type="ECO:0000313" key="16">
    <source>
        <dbReference type="EMBL" id="AEG59445.1"/>
    </source>
</evidence>
<evidence type="ECO:0000256" key="3">
    <source>
        <dbReference type="ARBA" id="ARBA00022679"/>
    </source>
</evidence>
<dbReference type="SMART" id="SM00400">
    <property type="entry name" value="ZnF_CHCC"/>
    <property type="match status" value="1"/>
</dbReference>
<keyword evidence="4 12" id="KW-0548">Nucleotidyltransferase</keyword>
<evidence type="ECO:0000256" key="11">
    <source>
        <dbReference type="ARBA" id="ARBA00023163"/>
    </source>
</evidence>
<dbReference type="GO" id="GO:0000428">
    <property type="term" value="C:DNA-directed RNA polymerase complex"/>
    <property type="evidence" value="ECO:0007669"/>
    <property type="project" value="UniProtKB-KW"/>
</dbReference>
<dbReference type="CDD" id="cd03364">
    <property type="entry name" value="TOPRIM_DnaG_primases"/>
    <property type="match status" value="1"/>
</dbReference>
<evidence type="ECO:0000256" key="10">
    <source>
        <dbReference type="ARBA" id="ARBA00023125"/>
    </source>
</evidence>
<keyword evidence="1 12" id="KW-0240">DNA-directed RNA polymerase</keyword>
<keyword evidence="5 12" id="KW-0235">DNA replication</keyword>
<dbReference type="EMBL" id="CP002780">
    <property type="protein sequence ID" value="AEG59445.1"/>
    <property type="molecule type" value="Genomic_DNA"/>
</dbReference>
<dbReference type="HAMAP" id="MF_00974">
    <property type="entry name" value="DNA_primase_DnaG"/>
    <property type="match status" value="1"/>
</dbReference>
<dbReference type="InterPro" id="IPR013264">
    <property type="entry name" value="DNAG_N"/>
</dbReference>
<dbReference type="InterPro" id="IPR006171">
    <property type="entry name" value="TOPRIM_dom"/>
</dbReference>
<dbReference type="InterPro" id="IPR030846">
    <property type="entry name" value="DnaG_bac"/>
</dbReference>
<evidence type="ECO:0000256" key="9">
    <source>
        <dbReference type="ARBA" id="ARBA00022842"/>
    </source>
</evidence>
<dbReference type="Pfam" id="PF13155">
    <property type="entry name" value="Toprim_2"/>
    <property type="match status" value="1"/>
</dbReference>
<evidence type="ECO:0000256" key="12">
    <source>
        <dbReference type="HAMAP-Rule" id="MF_00974"/>
    </source>
</evidence>
<comment type="cofactor">
    <cofactor evidence="12 13 14">
        <name>Zn(2+)</name>
        <dbReference type="ChEBI" id="CHEBI:29105"/>
    </cofactor>
    <text evidence="12 13 14">Binds 1 zinc ion per monomer.</text>
</comment>
<dbReference type="PANTHER" id="PTHR30313:SF2">
    <property type="entry name" value="DNA PRIMASE"/>
    <property type="match status" value="1"/>
</dbReference>
<evidence type="ECO:0000256" key="6">
    <source>
        <dbReference type="ARBA" id="ARBA00022723"/>
    </source>
</evidence>
<dbReference type="Gene3D" id="3.40.1360.10">
    <property type="match status" value="1"/>
</dbReference>
<dbReference type="KEGG" id="dru:Desru_1170"/>
<dbReference type="GO" id="GO:0005737">
    <property type="term" value="C:cytoplasm"/>
    <property type="evidence" value="ECO:0007669"/>
    <property type="project" value="TreeGrafter"/>
</dbReference>
<comment type="catalytic activity">
    <reaction evidence="12">
        <text>ssDNA + n NTP = ssDNA/pppN(pN)n-1 hybrid + (n-1) diphosphate.</text>
        <dbReference type="EC" id="2.7.7.101"/>
    </reaction>
</comment>
<keyword evidence="7 12" id="KW-0863">Zinc-finger</keyword>
<dbReference type="HOGENOM" id="CLU_013501_3_3_9"/>